<accession>A0A225D9D4</accession>
<dbReference type="Pfam" id="PF08818">
    <property type="entry name" value="DUF1801"/>
    <property type="match status" value="1"/>
</dbReference>
<dbReference type="EMBL" id="NIDE01000014">
    <property type="protein sequence ID" value="OWK38171.1"/>
    <property type="molecule type" value="Genomic_DNA"/>
</dbReference>
<evidence type="ECO:0000259" key="1">
    <source>
        <dbReference type="Pfam" id="PF08818"/>
    </source>
</evidence>
<keyword evidence="3" id="KW-1185">Reference proteome</keyword>
<feature type="domain" description="YdhG-like" evidence="1">
    <location>
        <begin position="32"/>
        <end position="134"/>
    </location>
</feature>
<dbReference type="Gene3D" id="3.90.1150.200">
    <property type="match status" value="1"/>
</dbReference>
<gene>
    <name evidence="2" type="ORF">FRUB_07291</name>
</gene>
<dbReference type="Proteomes" id="UP000214646">
    <property type="component" value="Unassembled WGS sequence"/>
</dbReference>
<sequence>MKKTKGGSNEETGADSPSHLIDAKIKELSDWRGETLARLRTLIKQADPKVVEEVKWRKPSNPLGVPVWSHAGIICTGETYKNAVKMTFAKGASLEDPSGLFNSSLEGGTRRAIDFHEGDTIDEKALKALILAAVALNTSAEAAAPPARSQKKPKSA</sequence>
<protein>
    <recommendedName>
        <fullName evidence="1">YdhG-like domain-containing protein</fullName>
    </recommendedName>
</protein>
<organism evidence="2 3">
    <name type="scientific">Fimbriiglobus ruber</name>
    <dbReference type="NCBI Taxonomy" id="1908690"/>
    <lineage>
        <taxon>Bacteria</taxon>
        <taxon>Pseudomonadati</taxon>
        <taxon>Planctomycetota</taxon>
        <taxon>Planctomycetia</taxon>
        <taxon>Gemmatales</taxon>
        <taxon>Gemmataceae</taxon>
        <taxon>Fimbriiglobus</taxon>
    </lineage>
</organism>
<proteinExistence type="predicted"/>
<evidence type="ECO:0000313" key="3">
    <source>
        <dbReference type="Proteomes" id="UP000214646"/>
    </source>
</evidence>
<reference evidence="3" key="1">
    <citation type="submission" date="2017-06" db="EMBL/GenBank/DDBJ databases">
        <title>Genome analysis of Fimbriiglobus ruber SP5, the first member of the order Planctomycetales with confirmed chitinolytic capability.</title>
        <authorList>
            <person name="Ravin N.V."/>
            <person name="Rakitin A.L."/>
            <person name="Ivanova A.A."/>
            <person name="Beletsky A.V."/>
            <person name="Kulichevskaya I.S."/>
            <person name="Mardanov A.V."/>
            <person name="Dedysh S.N."/>
        </authorList>
    </citation>
    <scope>NUCLEOTIDE SEQUENCE [LARGE SCALE GENOMIC DNA]</scope>
    <source>
        <strain evidence="3">SP5</strain>
    </source>
</reference>
<dbReference type="RefSeq" id="WP_088258027.1">
    <property type="nucleotide sequence ID" value="NZ_NIDE01000014.1"/>
</dbReference>
<evidence type="ECO:0000313" key="2">
    <source>
        <dbReference type="EMBL" id="OWK38171.1"/>
    </source>
</evidence>
<comment type="caution">
    <text evidence="2">The sequence shown here is derived from an EMBL/GenBank/DDBJ whole genome shotgun (WGS) entry which is preliminary data.</text>
</comment>
<dbReference type="OrthoDB" id="9811812at2"/>
<dbReference type="AlphaFoldDB" id="A0A225D9D4"/>
<dbReference type="InterPro" id="IPR014922">
    <property type="entry name" value="YdhG-like"/>
</dbReference>
<dbReference type="SUPFAM" id="SSF159888">
    <property type="entry name" value="YdhG-like"/>
    <property type="match status" value="1"/>
</dbReference>
<name>A0A225D9D4_9BACT</name>